<gene>
    <name evidence="1" type="ORF">CEXT_753251</name>
</gene>
<evidence type="ECO:0000313" key="1">
    <source>
        <dbReference type="EMBL" id="GIY54197.1"/>
    </source>
</evidence>
<proteinExistence type="predicted"/>
<protein>
    <submittedName>
        <fullName evidence="1">Uncharacterized protein</fullName>
    </submittedName>
</protein>
<accession>A0AAV4U8Z0</accession>
<dbReference type="Proteomes" id="UP001054945">
    <property type="component" value="Unassembled WGS sequence"/>
</dbReference>
<reference evidence="1 2" key="1">
    <citation type="submission" date="2021-06" db="EMBL/GenBank/DDBJ databases">
        <title>Caerostris extrusa draft genome.</title>
        <authorList>
            <person name="Kono N."/>
            <person name="Arakawa K."/>
        </authorList>
    </citation>
    <scope>NUCLEOTIDE SEQUENCE [LARGE SCALE GENOMIC DNA]</scope>
</reference>
<sequence length="107" mass="12171">MNYCLDKRSLKYVKAPPGKRKRKTETNKKNDCGILQLFSFPGGIMSPIVKVSKTGPNELFLVLNPYTLDHLHPPLRPPSLSFISFVPSVFFSLKPAFVYDVFYAAYQ</sequence>
<dbReference type="AlphaFoldDB" id="A0AAV4U8Z0"/>
<comment type="caution">
    <text evidence="1">The sequence shown here is derived from an EMBL/GenBank/DDBJ whole genome shotgun (WGS) entry which is preliminary data.</text>
</comment>
<name>A0AAV4U8Z0_CAEEX</name>
<keyword evidence="2" id="KW-1185">Reference proteome</keyword>
<evidence type="ECO:0000313" key="2">
    <source>
        <dbReference type="Proteomes" id="UP001054945"/>
    </source>
</evidence>
<dbReference type="EMBL" id="BPLR01012481">
    <property type="protein sequence ID" value="GIY54197.1"/>
    <property type="molecule type" value="Genomic_DNA"/>
</dbReference>
<organism evidence="1 2">
    <name type="scientific">Caerostris extrusa</name>
    <name type="common">Bark spider</name>
    <name type="synonym">Caerostris bankana</name>
    <dbReference type="NCBI Taxonomy" id="172846"/>
    <lineage>
        <taxon>Eukaryota</taxon>
        <taxon>Metazoa</taxon>
        <taxon>Ecdysozoa</taxon>
        <taxon>Arthropoda</taxon>
        <taxon>Chelicerata</taxon>
        <taxon>Arachnida</taxon>
        <taxon>Araneae</taxon>
        <taxon>Araneomorphae</taxon>
        <taxon>Entelegynae</taxon>
        <taxon>Araneoidea</taxon>
        <taxon>Araneidae</taxon>
        <taxon>Caerostris</taxon>
    </lineage>
</organism>